<sequence>MHPASFFPISIDQSRVMYVNPKNPTALLAASAAIQSLRMGKEIHGYIMRTGLDSDEVVWSALPDMYGKCGSIEEARRISDKMVNGDVAKP</sequence>
<dbReference type="AlphaFoldDB" id="A0AAW1YJP1"/>
<evidence type="ECO:0000313" key="3">
    <source>
        <dbReference type="EMBL" id="KAK9948811.1"/>
    </source>
</evidence>
<gene>
    <name evidence="3" type="ORF">M0R45_004373</name>
</gene>
<dbReference type="PANTHER" id="PTHR47926:SF347">
    <property type="entry name" value="PENTATRICOPEPTIDE REPEAT-CONTAINING PROTEIN"/>
    <property type="match status" value="1"/>
</dbReference>
<keyword evidence="4" id="KW-1185">Reference proteome</keyword>
<evidence type="ECO:0000256" key="2">
    <source>
        <dbReference type="PROSITE-ProRule" id="PRU00708"/>
    </source>
</evidence>
<evidence type="ECO:0000313" key="4">
    <source>
        <dbReference type="Proteomes" id="UP001457282"/>
    </source>
</evidence>
<keyword evidence="1" id="KW-0677">Repeat</keyword>
<proteinExistence type="predicted"/>
<feature type="repeat" description="PPR" evidence="2">
    <location>
        <begin position="55"/>
        <end position="89"/>
    </location>
</feature>
<comment type="caution">
    <text evidence="3">The sequence shown here is derived from an EMBL/GenBank/DDBJ whole genome shotgun (WGS) entry which is preliminary data.</text>
</comment>
<dbReference type="GO" id="GO:0003723">
    <property type="term" value="F:RNA binding"/>
    <property type="evidence" value="ECO:0007669"/>
    <property type="project" value="InterPro"/>
</dbReference>
<dbReference type="InterPro" id="IPR046960">
    <property type="entry name" value="PPR_At4g14850-like_plant"/>
</dbReference>
<evidence type="ECO:0008006" key="5">
    <source>
        <dbReference type="Google" id="ProtNLM"/>
    </source>
</evidence>
<dbReference type="GO" id="GO:0009451">
    <property type="term" value="P:RNA modification"/>
    <property type="evidence" value="ECO:0007669"/>
    <property type="project" value="InterPro"/>
</dbReference>
<dbReference type="PROSITE" id="PS51375">
    <property type="entry name" value="PPR"/>
    <property type="match status" value="1"/>
</dbReference>
<organism evidence="3 4">
    <name type="scientific">Rubus argutus</name>
    <name type="common">Southern blackberry</name>
    <dbReference type="NCBI Taxonomy" id="59490"/>
    <lineage>
        <taxon>Eukaryota</taxon>
        <taxon>Viridiplantae</taxon>
        <taxon>Streptophyta</taxon>
        <taxon>Embryophyta</taxon>
        <taxon>Tracheophyta</taxon>
        <taxon>Spermatophyta</taxon>
        <taxon>Magnoliopsida</taxon>
        <taxon>eudicotyledons</taxon>
        <taxon>Gunneridae</taxon>
        <taxon>Pentapetalae</taxon>
        <taxon>rosids</taxon>
        <taxon>fabids</taxon>
        <taxon>Rosales</taxon>
        <taxon>Rosaceae</taxon>
        <taxon>Rosoideae</taxon>
        <taxon>Rosoideae incertae sedis</taxon>
        <taxon>Rubus</taxon>
    </lineage>
</organism>
<dbReference type="PANTHER" id="PTHR47926">
    <property type="entry name" value="PENTATRICOPEPTIDE REPEAT-CONTAINING PROTEIN"/>
    <property type="match status" value="1"/>
</dbReference>
<accession>A0AAW1YJP1</accession>
<evidence type="ECO:0000256" key="1">
    <source>
        <dbReference type="ARBA" id="ARBA00022737"/>
    </source>
</evidence>
<protein>
    <recommendedName>
        <fullName evidence="5">Pentatricopeptide repeat-containing protein</fullName>
    </recommendedName>
</protein>
<dbReference type="InterPro" id="IPR002885">
    <property type="entry name" value="PPR_rpt"/>
</dbReference>
<dbReference type="Gene3D" id="1.25.40.10">
    <property type="entry name" value="Tetratricopeptide repeat domain"/>
    <property type="match status" value="1"/>
</dbReference>
<name>A0AAW1YJP1_RUBAR</name>
<dbReference type="Proteomes" id="UP001457282">
    <property type="component" value="Unassembled WGS sequence"/>
</dbReference>
<dbReference type="EMBL" id="JBEDUW010000001">
    <property type="protein sequence ID" value="KAK9948811.1"/>
    <property type="molecule type" value="Genomic_DNA"/>
</dbReference>
<dbReference type="InterPro" id="IPR011990">
    <property type="entry name" value="TPR-like_helical_dom_sf"/>
</dbReference>
<reference evidence="3 4" key="1">
    <citation type="journal article" date="2023" name="G3 (Bethesda)">
        <title>A chromosome-length genome assembly and annotation of blackberry (Rubus argutus, cv. 'Hillquist').</title>
        <authorList>
            <person name="Bruna T."/>
            <person name="Aryal R."/>
            <person name="Dudchenko O."/>
            <person name="Sargent D.J."/>
            <person name="Mead D."/>
            <person name="Buti M."/>
            <person name="Cavallini A."/>
            <person name="Hytonen T."/>
            <person name="Andres J."/>
            <person name="Pham M."/>
            <person name="Weisz D."/>
            <person name="Mascagni F."/>
            <person name="Usai G."/>
            <person name="Natali L."/>
            <person name="Bassil N."/>
            <person name="Fernandez G.E."/>
            <person name="Lomsadze A."/>
            <person name="Armour M."/>
            <person name="Olukolu B."/>
            <person name="Poorten T."/>
            <person name="Britton C."/>
            <person name="Davik J."/>
            <person name="Ashrafi H."/>
            <person name="Aiden E.L."/>
            <person name="Borodovsky M."/>
            <person name="Worthington M."/>
        </authorList>
    </citation>
    <scope>NUCLEOTIDE SEQUENCE [LARGE SCALE GENOMIC DNA]</scope>
    <source>
        <strain evidence="3">PI 553951</strain>
    </source>
</reference>